<evidence type="ECO:0008006" key="3">
    <source>
        <dbReference type="Google" id="ProtNLM"/>
    </source>
</evidence>
<reference evidence="1" key="1">
    <citation type="journal article" date="2014" name="Int. J. Syst. Evol. Microbiol.">
        <title>Complete genome sequence of Corynebacterium casei LMG S-19264T (=DSM 44701T), isolated from a smear-ripened cheese.</title>
        <authorList>
            <consortium name="US DOE Joint Genome Institute (JGI-PGF)"/>
            <person name="Walter F."/>
            <person name="Albersmeier A."/>
            <person name="Kalinowski J."/>
            <person name="Ruckert C."/>
        </authorList>
    </citation>
    <scope>NUCLEOTIDE SEQUENCE</scope>
    <source>
        <strain evidence="1">JCM 4956</strain>
    </source>
</reference>
<dbReference type="SUPFAM" id="SSF55729">
    <property type="entry name" value="Acyl-CoA N-acyltransferases (Nat)"/>
    <property type="match status" value="1"/>
</dbReference>
<dbReference type="InterPro" id="IPR016181">
    <property type="entry name" value="Acyl_CoA_acyltransferase"/>
</dbReference>
<reference evidence="1" key="2">
    <citation type="submission" date="2020-09" db="EMBL/GenBank/DDBJ databases">
        <authorList>
            <person name="Sun Q."/>
            <person name="Ohkuma M."/>
        </authorList>
    </citation>
    <scope>NUCLEOTIDE SEQUENCE</scope>
    <source>
        <strain evidence="1">JCM 4956</strain>
    </source>
</reference>
<sequence length="109" mass="11794">MERCYPQIAAALGEQRTRDWLCGAREVDELAVATSARSTGLGARLLRAVTEDRADGRCWLLTSVGATDTLRFYARTSWTAVTHPTPSGANLAAFLGPRHSARALAPRPL</sequence>
<dbReference type="AlphaFoldDB" id="A0A918NT95"/>
<dbReference type="Proteomes" id="UP000645555">
    <property type="component" value="Unassembled WGS sequence"/>
</dbReference>
<keyword evidence="2" id="KW-1185">Reference proteome</keyword>
<name>A0A918NT95_9ACTN</name>
<organism evidence="1 2">
    <name type="scientific">Streptomyces fructofermentans</name>
    <dbReference type="NCBI Taxonomy" id="152141"/>
    <lineage>
        <taxon>Bacteria</taxon>
        <taxon>Bacillati</taxon>
        <taxon>Actinomycetota</taxon>
        <taxon>Actinomycetes</taxon>
        <taxon>Kitasatosporales</taxon>
        <taxon>Streptomycetaceae</taxon>
        <taxon>Streptomyces</taxon>
    </lineage>
</organism>
<evidence type="ECO:0000313" key="1">
    <source>
        <dbReference type="EMBL" id="GGX93914.1"/>
    </source>
</evidence>
<protein>
    <recommendedName>
        <fullName evidence="3">N-acetyltransferase domain-containing protein</fullName>
    </recommendedName>
</protein>
<proteinExistence type="predicted"/>
<dbReference type="Gene3D" id="3.40.630.30">
    <property type="match status" value="1"/>
</dbReference>
<gene>
    <name evidence="1" type="ORF">GCM10010515_70940</name>
</gene>
<comment type="caution">
    <text evidence="1">The sequence shown here is derived from an EMBL/GenBank/DDBJ whole genome shotgun (WGS) entry which is preliminary data.</text>
</comment>
<dbReference type="EMBL" id="BMWD01000040">
    <property type="protein sequence ID" value="GGX93914.1"/>
    <property type="molecule type" value="Genomic_DNA"/>
</dbReference>
<accession>A0A918NT95</accession>
<evidence type="ECO:0000313" key="2">
    <source>
        <dbReference type="Proteomes" id="UP000645555"/>
    </source>
</evidence>